<dbReference type="GO" id="GO:0140359">
    <property type="term" value="F:ABC-type transporter activity"/>
    <property type="evidence" value="ECO:0007669"/>
    <property type="project" value="InterPro"/>
</dbReference>
<evidence type="ECO:0000256" key="8">
    <source>
        <dbReference type="ARBA" id="ARBA00023136"/>
    </source>
</evidence>
<organism evidence="12 13">
    <name type="scientific">Carnegiea gigantea</name>
    <dbReference type="NCBI Taxonomy" id="171969"/>
    <lineage>
        <taxon>Eukaryota</taxon>
        <taxon>Viridiplantae</taxon>
        <taxon>Streptophyta</taxon>
        <taxon>Embryophyta</taxon>
        <taxon>Tracheophyta</taxon>
        <taxon>Spermatophyta</taxon>
        <taxon>Magnoliopsida</taxon>
        <taxon>eudicotyledons</taxon>
        <taxon>Gunneridae</taxon>
        <taxon>Pentapetalae</taxon>
        <taxon>Caryophyllales</taxon>
        <taxon>Cactineae</taxon>
        <taxon>Cactaceae</taxon>
        <taxon>Cactoideae</taxon>
        <taxon>Echinocereeae</taxon>
        <taxon>Carnegiea</taxon>
    </lineage>
</organism>
<reference evidence="12" key="1">
    <citation type="submission" date="2022-04" db="EMBL/GenBank/DDBJ databases">
        <title>Carnegiea gigantea Genome sequencing and assembly v2.</title>
        <authorList>
            <person name="Copetti D."/>
            <person name="Sanderson M.J."/>
            <person name="Burquez A."/>
            <person name="Wojciechowski M.F."/>
        </authorList>
    </citation>
    <scope>NUCLEOTIDE SEQUENCE</scope>
    <source>
        <strain evidence="12">SGP5-SGP5p</strain>
        <tissue evidence="12">Aerial part</tissue>
    </source>
</reference>
<dbReference type="PROSITE" id="PS00211">
    <property type="entry name" value="ABC_TRANSPORTER_1"/>
    <property type="match status" value="1"/>
</dbReference>
<feature type="transmembrane region" description="Helical" evidence="10">
    <location>
        <begin position="522"/>
        <end position="541"/>
    </location>
</feature>
<evidence type="ECO:0000313" key="13">
    <source>
        <dbReference type="Proteomes" id="UP001153076"/>
    </source>
</evidence>
<dbReference type="SMART" id="SM00382">
    <property type="entry name" value="AAA"/>
    <property type="match status" value="1"/>
</dbReference>
<keyword evidence="4 10" id="KW-0812">Transmembrane</keyword>
<dbReference type="Proteomes" id="UP001153076">
    <property type="component" value="Unassembled WGS sequence"/>
</dbReference>
<feature type="region of interest" description="Disordered" evidence="9">
    <location>
        <begin position="1"/>
        <end position="21"/>
    </location>
</feature>
<accession>A0A9Q1KIA9</accession>
<dbReference type="InterPro" id="IPR003593">
    <property type="entry name" value="AAA+_ATPase"/>
</dbReference>
<keyword evidence="5" id="KW-0547">Nucleotide-binding</keyword>
<dbReference type="InterPro" id="IPR013525">
    <property type="entry name" value="ABC2_TM"/>
</dbReference>
<evidence type="ECO:0000259" key="11">
    <source>
        <dbReference type="PROSITE" id="PS50893"/>
    </source>
</evidence>
<dbReference type="GO" id="GO:0016887">
    <property type="term" value="F:ATP hydrolysis activity"/>
    <property type="evidence" value="ECO:0007669"/>
    <property type="project" value="InterPro"/>
</dbReference>
<protein>
    <recommendedName>
        <fullName evidence="11">ABC transporter domain-containing protein</fullName>
    </recommendedName>
</protein>
<dbReference type="Pfam" id="PF00005">
    <property type="entry name" value="ABC_tran"/>
    <property type="match status" value="1"/>
</dbReference>
<dbReference type="InterPro" id="IPR003439">
    <property type="entry name" value="ABC_transporter-like_ATP-bd"/>
</dbReference>
<sequence>MEAERPDVEAQKHTTPESDNAPEIFKKATHAITLKFQDVVYKVKLQKGTWMKLKKTPLSPSTTQEKVILKGVSGMVKPGEMFAMLGPSGSGKTTLLTALGGRLGGNLNGTITYNEEPFSNKIKRRTGFVTQDDVLYAHLTVTETLVYTALLRLPNTFTKKEKIVQAEAVVQQLGLTRCKNSIIGGPLLRGISGGERKRVSIGQEMLINPSLLFLDEPTSGLDSTTAQRIVSTLLELALGGRTIVMTIHQPSSRLFYMFHKVLLLSEGDPLYFGSGTEVMDYFAGVGFVPSVPMNPADFLLDLANGVSLNGSRDPTMVKEKLILAYKNNLAPKVKVEMQEECESVVRHESEAREIQKWPTTWWQQFSVLLRRGLKERKHEIFDFLKIVQVVVVAFIAGLLWWQSDLTHLQDQIGLLYFSSGFWGFFPLFEAIFTFPPERMILAKERSSGMYRLSSYFMARMVNDLPIELALPTVFIIITYWVAGLKPTPASFLHYLFSLLFGVLVAQGLGLALGALVMDLKSATTLGSVIMLTFLLAGGYYVQHIPPFISWIKYLSICNYNYKLLLGSQYKPGDTYPCGGQQKICLVEDFPSIKTVGLKGQLVSAIALLVMFIGYRLIAYVALMRIGVTRGGKA</sequence>
<keyword evidence="7 10" id="KW-1133">Transmembrane helix</keyword>
<feature type="compositionally biased region" description="Basic and acidic residues" evidence="9">
    <location>
        <begin position="1"/>
        <end position="16"/>
    </location>
</feature>
<evidence type="ECO:0000256" key="10">
    <source>
        <dbReference type="SAM" id="Phobius"/>
    </source>
</evidence>
<dbReference type="PROSITE" id="PS50893">
    <property type="entry name" value="ABC_TRANSPORTER_2"/>
    <property type="match status" value="1"/>
</dbReference>
<evidence type="ECO:0000256" key="3">
    <source>
        <dbReference type="ARBA" id="ARBA00022448"/>
    </source>
</evidence>
<dbReference type="AlphaFoldDB" id="A0A9Q1KIA9"/>
<gene>
    <name evidence="12" type="ORF">Cgig2_026242</name>
</gene>
<dbReference type="PANTHER" id="PTHR48041:SF22">
    <property type="entry name" value="ABC TRANSPORTER G FAMILY MEMBER 9"/>
    <property type="match status" value="1"/>
</dbReference>
<evidence type="ECO:0000256" key="1">
    <source>
        <dbReference type="ARBA" id="ARBA00004141"/>
    </source>
</evidence>
<keyword evidence="6" id="KW-0067">ATP-binding</keyword>
<evidence type="ECO:0000313" key="12">
    <source>
        <dbReference type="EMBL" id="KAJ8443455.1"/>
    </source>
</evidence>
<comment type="caution">
    <text evidence="12">The sequence shown here is derived from an EMBL/GenBank/DDBJ whole genome shotgun (WGS) entry which is preliminary data.</text>
</comment>
<evidence type="ECO:0000256" key="7">
    <source>
        <dbReference type="ARBA" id="ARBA00022989"/>
    </source>
</evidence>
<evidence type="ECO:0000256" key="6">
    <source>
        <dbReference type="ARBA" id="ARBA00022840"/>
    </source>
</evidence>
<dbReference type="InterPro" id="IPR017871">
    <property type="entry name" value="ABC_transporter-like_CS"/>
</dbReference>
<dbReference type="InterPro" id="IPR027417">
    <property type="entry name" value="P-loop_NTPase"/>
</dbReference>
<dbReference type="GO" id="GO:0005886">
    <property type="term" value="C:plasma membrane"/>
    <property type="evidence" value="ECO:0007669"/>
    <property type="project" value="TreeGrafter"/>
</dbReference>
<feature type="transmembrane region" description="Helical" evidence="10">
    <location>
        <begin position="494"/>
        <end position="515"/>
    </location>
</feature>
<evidence type="ECO:0000256" key="2">
    <source>
        <dbReference type="ARBA" id="ARBA00005814"/>
    </source>
</evidence>
<dbReference type="InterPro" id="IPR043926">
    <property type="entry name" value="ABCG_dom"/>
</dbReference>
<evidence type="ECO:0000256" key="9">
    <source>
        <dbReference type="SAM" id="MobiDB-lite"/>
    </source>
</evidence>
<evidence type="ECO:0000256" key="5">
    <source>
        <dbReference type="ARBA" id="ARBA00022741"/>
    </source>
</evidence>
<feature type="transmembrane region" description="Helical" evidence="10">
    <location>
        <begin position="380"/>
        <end position="401"/>
    </location>
</feature>
<dbReference type="PANTHER" id="PTHR48041">
    <property type="entry name" value="ABC TRANSPORTER G FAMILY MEMBER 28"/>
    <property type="match status" value="1"/>
</dbReference>
<dbReference type="Pfam" id="PF01061">
    <property type="entry name" value="ABC2_membrane"/>
    <property type="match status" value="1"/>
</dbReference>
<dbReference type="Gene3D" id="3.40.50.300">
    <property type="entry name" value="P-loop containing nucleotide triphosphate hydrolases"/>
    <property type="match status" value="1"/>
</dbReference>
<feature type="domain" description="ABC transporter" evidence="11">
    <location>
        <begin position="34"/>
        <end position="291"/>
    </location>
</feature>
<keyword evidence="8 10" id="KW-0472">Membrane</keyword>
<comment type="similarity">
    <text evidence="2">Belongs to the ABC transporter superfamily. ABCG family. Eye pigment precursor importer (TC 3.A.1.204) subfamily.</text>
</comment>
<proteinExistence type="inferred from homology"/>
<dbReference type="SUPFAM" id="SSF52540">
    <property type="entry name" value="P-loop containing nucleoside triphosphate hydrolases"/>
    <property type="match status" value="1"/>
</dbReference>
<dbReference type="InterPro" id="IPR050352">
    <property type="entry name" value="ABCG_transporters"/>
</dbReference>
<feature type="transmembrane region" description="Helical" evidence="10">
    <location>
        <begin position="456"/>
        <end position="482"/>
    </location>
</feature>
<dbReference type="Pfam" id="PF19055">
    <property type="entry name" value="ABC2_membrane_7"/>
    <property type="match status" value="1"/>
</dbReference>
<dbReference type="EMBL" id="JAKOGI010000118">
    <property type="protein sequence ID" value="KAJ8443455.1"/>
    <property type="molecule type" value="Genomic_DNA"/>
</dbReference>
<dbReference type="OrthoDB" id="66620at2759"/>
<feature type="transmembrane region" description="Helical" evidence="10">
    <location>
        <begin position="601"/>
        <end position="622"/>
    </location>
</feature>
<evidence type="ECO:0000256" key="4">
    <source>
        <dbReference type="ARBA" id="ARBA00022692"/>
    </source>
</evidence>
<keyword evidence="13" id="KW-1185">Reference proteome</keyword>
<dbReference type="FunFam" id="3.40.50.300:FF:000337">
    <property type="entry name" value="ABC transporter G family member 22"/>
    <property type="match status" value="1"/>
</dbReference>
<comment type="subcellular location">
    <subcellularLocation>
        <location evidence="1">Membrane</location>
        <topology evidence="1">Multi-pass membrane protein</topology>
    </subcellularLocation>
</comment>
<name>A0A9Q1KIA9_9CARY</name>
<feature type="transmembrane region" description="Helical" evidence="10">
    <location>
        <begin position="413"/>
        <end position="435"/>
    </location>
</feature>
<dbReference type="GO" id="GO:0005524">
    <property type="term" value="F:ATP binding"/>
    <property type="evidence" value="ECO:0007669"/>
    <property type="project" value="UniProtKB-KW"/>
</dbReference>
<keyword evidence="3" id="KW-0813">Transport</keyword>